<evidence type="ECO:0000313" key="2">
    <source>
        <dbReference type="Proteomes" id="UP001060085"/>
    </source>
</evidence>
<comment type="caution">
    <text evidence="1">The sequence shown here is derived from an EMBL/GenBank/DDBJ whole genome shotgun (WGS) entry which is preliminary data.</text>
</comment>
<dbReference type="Proteomes" id="UP001060085">
    <property type="component" value="Linkage Group LG06"/>
</dbReference>
<gene>
    <name evidence="1" type="ORF">M9H77_27251</name>
</gene>
<protein>
    <submittedName>
        <fullName evidence="1">Uncharacterized protein</fullName>
    </submittedName>
</protein>
<dbReference type="EMBL" id="CM044706">
    <property type="protein sequence ID" value="KAI5658458.1"/>
    <property type="molecule type" value="Genomic_DNA"/>
</dbReference>
<keyword evidence="2" id="KW-1185">Reference proteome</keyword>
<sequence>MEFNTRKRVARQEKQEIDEEMMEAFFAIIRRMKNTRYYIAEKSLQKWKEISTAQAIKKMKVNQQSWIPSFELEDFVEPGSSHAMTTRSNPNPSKEFTRKEEIREEEEKDLDLNLAL</sequence>
<reference evidence="2" key="1">
    <citation type="journal article" date="2023" name="Nat. Plants">
        <title>Single-cell RNA sequencing provides a high-resolution roadmap for understanding the multicellular compartmentation of specialized metabolism.</title>
        <authorList>
            <person name="Sun S."/>
            <person name="Shen X."/>
            <person name="Li Y."/>
            <person name="Li Y."/>
            <person name="Wang S."/>
            <person name="Li R."/>
            <person name="Zhang H."/>
            <person name="Shen G."/>
            <person name="Guo B."/>
            <person name="Wei J."/>
            <person name="Xu J."/>
            <person name="St-Pierre B."/>
            <person name="Chen S."/>
            <person name="Sun C."/>
        </authorList>
    </citation>
    <scope>NUCLEOTIDE SEQUENCE [LARGE SCALE GENOMIC DNA]</scope>
</reference>
<name>A0ACC0AEQ8_CATRO</name>
<proteinExistence type="predicted"/>
<accession>A0ACC0AEQ8</accession>
<organism evidence="1 2">
    <name type="scientific">Catharanthus roseus</name>
    <name type="common">Madagascar periwinkle</name>
    <name type="synonym">Vinca rosea</name>
    <dbReference type="NCBI Taxonomy" id="4058"/>
    <lineage>
        <taxon>Eukaryota</taxon>
        <taxon>Viridiplantae</taxon>
        <taxon>Streptophyta</taxon>
        <taxon>Embryophyta</taxon>
        <taxon>Tracheophyta</taxon>
        <taxon>Spermatophyta</taxon>
        <taxon>Magnoliopsida</taxon>
        <taxon>eudicotyledons</taxon>
        <taxon>Gunneridae</taxon>
        <taxon>Pentapetalae</taxon>
        <taxon>asterids</taxon>
        <taxon>lamiids</taxon>
        <taxon>Gentianales</taxon>
        <taxon>Apocynaceae</taxon>
        <taxon>Rauvolfioideae</taxon>
        <taxon>Vinceae</taxon>
        <taxon>Catharanthinae</taxon>
        <taxon>Catharanthus</taxon>
    </lineage>
</organism>
<evidence type="ECO:0000313" key="1">
    <source>
        <dbReference type="EMBL" id="KAI5658458.1"/>
    </source>
</evidence>